<dbReference type="Gene3D" id="2.130.10.10">
    <property type="entry name" value="YVTN repeat-like/Quinoprotein amine dehydrogenase"/>
    <property type="match status" value="2"/>
</dbReference>
<dbReference type="AlphaFoldDB" id="A0A418PVY5"/>
<dbReference type="PROSITE" id="PS51257">
    <property type="entry name" value="PROKAR_LIPOPROTEIN"/>
    <property type="match status" value="1"/>
</dbReference>
<sequence length="576" mass="60280">MKLKLFPSAATLALLIAVSACQEFNELIPLGANSKKGPKPLVKEIASGAVIKGANGINFGPDGNLYIGSVNGQEIIVMNSQTGKILNRLGPNVGVTTPDDLAFGPDGSLYWTDIFTGFVKRRTPEGVVTEQFVAPGVNPITFSEDGRLIVGLCFLGDGLYELDPNLVDAPRPIIISTPENPFPLGFLNAFDFGADGMLYGPIFAGDILVKVDINRPGPPSTSPYTDGTVTVVSAGFTVPVAAKFDSKGVLHVLDQSGGVFKVNTETGEKTLFATLEGGMDNLAFDSKGALFISNAESGSVVEILPSGQPRTVSGGGMIGPMGLAVLPGANNQDALFVGDLYRLRKINGLTGRLENTYKGDLLNGEGNLTTSFSLSADGENLIVSSWFGAVVQVWNPQTDQVVESFPVGAPIDALRFKDGIVTSDVGLGGVIWASDHSMILPIDNATVFAPSGLATDGERLWVADWGTGIVWQIDFNGNIPKAPTILATGLANPEGLAWDSDGTLVVVESGASRLSRISLSTGEVTKIADGLKLSAPAAGLPNFPPTWWFDGVAIGQSGDIYVSGGGKNVIYKVSKF</sequence>
<protein>
    <recommendedName>
        <fullName evidence="4">SMP-30/Gluconolactonase/LRE-like region domain-containing protein</fullName>
    </recommendedName>
</protein>
<keyword evidence="3" id="KW-1185">Reference proteome</keyword>
<dbReference type="InterPro" id="IPR051344">
    <property type="entry name" value="Vgb"/>
</dbReference>
<comment type="caution">
    <text evidence="2">The sequence shown here is derived from an EMBL/GenBank/DDBJ whole genome shotgun (WGS) entry which is preliminary data.</text>
</comment>
<dbReference type="OrthoDB" id="2531681at2"/>
<dbReference type="Gene3D" id="2.120.10.30">
    <property type="entry name" value="TolB, C-terminal domain"/>
    <property type="match status" value="1"/>
</dbReference>
<dbReference type="InterPro" id="IPR015943">
    <property type="entry name" value="WD40/YVTN_repeat-like_dom_sf"/>
</dbReference>
<organism evidence="2 3">
    <name type="scientific">Algoriphagus lacus</name>
    <dbReference type="NCBI Taxonomy" id="2056311"/>
    <lineage>
        <taxon>Bacteria</taxon>
        <taxon>Pseudomonadati</taxon>
        <taxon>Bacteroidota</taxon>
        <taxon>Cytophagia</taxon>
        <taxon>Cytophagales</taxon>
        <taxon>Cyclobacteriaceae</taxon>
        <taxon>Algoriphagus</taxon>
    </lineage>
</organism>
<dbReference type="RefSeq" id="WP_119475760.1">
    <property type="nucleotide sequence ID" value="NZ_QXML01000001.1"/>
</dbReference>
<accession>A0A418PVY5</accession>
<feature type="chain" id="PRO_5019156565" description="SMP-30/Gluconolactonase/LRE-like region domain-containing protein" evidence="1">
    <location>
        <begin position="23"/>
        <end position="576"/>
    </location>
</feature>
<evidence type="ECO:0000313" key="3">
    <source>
        <dbReference type="Proteomes" id="UP000283522"/>
    </source>
</evidence>
<reference evidence="2 3" key="1">
    <citation type="submission" date="2018-09" db="EMBL/GenBank/DDBJ databases">
        <authorList>
            <person name="Wang X."/>
            <person name="Du Z."/>
        </authorList>
    </citation>
    <scope>NUCLEOTIDE SEQUENCE [LARGE SCALE GENOMIC DNA]</scope>
    <source>
        <strain evidence="2 3">N3</strain>
    </source>
</reference>
<dbReference type="PANTHER" id="PTHR40274:SF4">
    <property type="entry name" value="BLL1406 PROTEIN"/>
    <property type="match status" value="1"/>
</dbReference>
<gene>
    <name evidence="2" type="ORF">D0X99_00860</name>
</gene>
<evidence type="ECO:0000313" key="2">
    <source>
        <dbReference type="EMBL" id="RIW18281.1"/>
    </source>
</evidence>
<feature type="signal peptide" evidence="1">
    <location>
        <begin position="1"/>
        <end position="22"/>
    </location>
</feature>
<dbReference type="EMBL" id="QXML01000001">
    <property type="protein sequence ID" value="RIW18281.1"/>
    <property type="molecule type" value="Genomic_DNA"/>
</dbReference>
<proteinExistence type="predicted"/>
<dbReference type="PANTHER" id="PTHR40274">
    <property type="entry name" value="VIRGINIAMYCIN B LYASE"/>
    <property type="match status" value="1"/>
</dbReference>
<evidence type="ECO:0000256" key="1">
    <source>
        <dbReference type="SAM" id="SignalP"/>
    </source>
</evidence>
<name>A0A418PVY5_9BACT</name>
<dbReference type="SUPFAM" id="SSF63825">
    <property type="entry name" value="YWTD domain"/>
    <property type="match status" value="1"/>
</dbReference>
<keyword evidence="1" id="KW-0732">Signal</keyword>
<dbReference type="SUPFAM" id="SSF63829">
    <property type="entry name" value="Calcium-dependent phosphotriesterase"/>
    <property type="match status" value="1"/>
</dbReference>
<dbReference type="Proteomes" id="UP000283522">
    <property type="component" value="Unassembled WGS sequence"/>
</dbReference>
<dbReference type="InterPro" id="IPR011042">
    <property type="entry name" value="6-blade_b-propeller_TolB-like"/>
</dbReference>
<evidence type="ECO:0008006" key="4">
    <source>
        <dbReference type="Google" id="ProtNLM"/>
    </source>
</evidence>